<protein>
    <recommendedName>
        <fullName evidence="4">Protein kinase domain-containing protein</fullName>
    </recommendedName>
</protein>
<dbReference type="RefSeq" id="XP_018275135.1">
    <property type="nucleotide sequence ID" value="XM_018419957.1"/>
</dbReference>
<gene>
    <name evidence="2" type="ORF">CC85DRAFT_21165</name>
</gene>
<proteinExistence type="predicted"/>
<name>A0A0J1ATK2_9TREE</name>
<dbReference type="EMBL" id="KQ087292">
    <property type="protein sequence ID" value="KLT38644.1"/>
    <property type="molecule type" value="Genomic_DNA"/>
</dbReference>
<evidence type="ECO:0008006" key="4">
    <source>
        <dbReference type="Google" id="ProtNLM"/>
    </source>
</evidence>
<reference evidence="2 3" key="1">
    <citation type="submission" date="2015-03" db="EMBL/GenBank/DDBJ databases">
        <title>Genomics and transcriptomics of the oil-accumulating basidiomycete yeast T. oleaginosus allow insights into substrate utilization and the diverse evolutionary trajectories of mating systems in fungi.</title>
        <authorList>
            <consortium name="DOE Joint Genome Institute"/>
            <person name="Kourist R."/>
            <person name="Kracht O."/>
            <person name="Bracharz F."/>
            <person name="Lipzen A."/>
            <person name="Nolan M."/>
            <person name="Ohm R."/>
            <person name="Grigoriev I."/>
            <person name="Sun S."/>
            <person name="Heitman J."/>
            <person name="Bruck T."/>
            <person name="Nowrousian M."/>
        </authorList>
    </citation>
    <scope>NUCLEOTIDE SEQUENCE [LARGE SCALE GENOMIC DNA]</scope>
    <source>
        <strain evidence="2 3">IBC0246</strain>
    </source>
</reference>
<sequence length="344" mass="37632">MEVILALILSAVPSLKPDDLWHDTVALIDDPHPTKRKYEESEDEERQGPSRPGKKSTNRMAHPAERHGTSTLTISQGPSLFAAGDAPKYSVLPPDSDIHGTLHVPASELELVERVLALGLVTQSSDTSFSSDNAASLSLCTSLSRTNESTSSKLSVSIELSAFLGRGRTWDAFEATLAVHQLGAPIARIPAVVKHIDLACLKTAEHLNRGYQELSRVLNAVDRERDLLQLLDERAPGIAPQLYALWRVGDHFLLAMEHCGRAVTFDASTLDHETKRAIVRAYGCIHAAGAVHGDVQLRHLTRDRRGALRIVDWEGGCRVDPQSADGSSAIGREMDEVRRRCAIR</sequence>
<evidence type="ECO:0000256" key="1">
    <source>
        <dbReference type="SAM" id="MobiDB-lite"/>
    </source>
</evidence>
<dbReference type="Proteomes" id="UP000053611">
    <property type="component" value="Unassembled WGS sequence"/>
</dbReference>
<feature type="region of interest" description="Disordered" evidence="1">
    <location>
        <begin position="32"/>
        <end position="77"/>
    </location>
</feature>
<dbReference type="SUPFAM" id="SSF56112">
    <property type="entry name" value="Protein kinase-like (PK-like)"/>
    <property type="match status" value="1"/>
</dbReference>
<dbReference type="GeneID" id="28980560"/>
<evidence type="ECO:0000313" key="3">
    <source>
        <dbReference type="Proteomes" id="UP000053611"/>
    </source>
</evidence>
<organism evidence="2 3">
    <name type="scientific">Cutaneotrichosporon oleaginosum</name>
    <dbReference type="NCBI Taxonomy" id="879819"/>
    <lineage>
        <taxon>Eukaryota</taxon>
        <taxon>Fungi</taxon>
        <taxon>Dikarya</taxon>
        <taxon>Basidiomycota</taxon>
        <taxon>Agaricomycotina</taxon>
        <taxon>Tremellomycetes</taxon>
        <taxon>Trichosporonales</taxon>
        <taxon>Trichosporonaceae</taxon>
        <taxon>Cutaneotrichosporon</taxon>
    </lineage>
</organism>
<dbReference type="AlphaFoldDB" id="A0A0J1ATK2"/>
<accession>A0A0J1ATK2</accession>
<keyword evidence="3" id="KW-1185">Reference proteome</keyword>
<dbReference type="InterPro" id="IPR011009">
    <property type="entry name" value="Kinase-like_dom_sf"/>
</dbReference>
<evidence type="ECO:0000313" key="2">
    <source>
        <dbReference type="EMBL" id="KLT38644.1"/>
    </source>
</evidence>